<feature type="binding site" evidence="9">
    <location>
        <position position="101"/>
    </location>
    <ligand>
        <name>Zn(2+)</name>
        <dbReference type="ChEBI" id="CHEBI:29105"/>
        <note>catalytic</note>
    </ligand>
</feature>
<evidence type="ECO:0000313" key="10">
    <source>
        <dbReference type="EMBL" id="GBR73773.1"/>
    </source>
</evidence>
<keyword evidence="5 9" id="KW-0479">Metal-binding</keyword>
<dbReference type="Gene3D" id="3.40.390.30">
    <property type="entry name" value="Metalloproteases ('zincins'), catalytic domain"/>
    <property type="match status" value="1"/>
</dbReference>
<dbReference type="GO" id="GO:0004521">
    <property type="term" value="F:RNA endonuclease activity"/>
    <property type="evidence" value="ECO:0007669"/>
    <property type="project" value="UniProtKB-UniRule"/>
</dbReference>
<dbReference type="GO" id="GO:0005737">
    <property type="term" value="C:cytoplasm"/>
    <property type="evidence" value="ECO:0007669"/>
    <property type="project" value="UniProtKB-SubCell"/>
</dbReference>
<comment type="caution">
    <text evidence="10">The sequence shown here is derived from an EMBL/GenBank/DDBJ whole genome shotgun (WGS) entry which is preliminary data.</text>
</comment>
<dbReference type="EMBL" id="BGZN01000019">
    <property type="protein sequence ID" value="GBR73773.1"/>
    <property type="molecule type" value="Genomic_DNA"/>
</dbReference>
<accession>A0A388TBJ3</accession>
<dbReference type="EC" id="3.1.-.-" evidence="9"/>
<dbReference type="NCBIfam" id="TIGR00043">
    <property type="entry name" value="rRNA maturation RNase YbeY"/>
    <property type="match status" value="1"/>
</dbReference>
<dbReference type="GO" id="GO:0008270">
    <property type="term" value="F:zinc ion binding"/>
    <property type="evidence" value="ECO:0007669"/>
    <property type="project" value="UniProtKB-UniRule"/>
</dbReference>
<dbReference type="PANTHER" id="PTHR46986">
    <property type="entry name" value="ENDORIBONUCLEASE YBEY, CHLOROPLASTIC"/>
    <property type="match status" value="1"/>
</dbReference>
<dbReference type="SUPFAM" id="SSF55486">
    <property type="entry name" value="Metalloproteases ('zincins'), catalytic domain"/>
    <property type="match status" value="1"/>
</dbReference>
<feature type="binding site" evidence="9">
    <location>
        <position position="91"/>
    </location>
    <ligand>
        <name>Zn(2+)</name>
        <dbReference type="ChEBI" id="CHEBI:29105"/>
        <note>catalytic</note>
    </ligand>
</feature>
<evidence type="ECO:0000256" key="6">
    <source>
        <dbReference type="ARBA" id="ARBA00022759"/>
    </source>
</evidence>
<evidence type="ECO:0000256" key="2">
    <source>
        <dbReference type="ARBA" id="ARBA00022517"/>
    </source>
</evidence>
<dbReference type="PROSITE" id="PS01306">
    <property type="entry name" value="UPF0054"/>
    <property type="match status" value="1"/>
</dbReference>
<protein>
    <recommendedName>
        <fullName evidence="9">Endoribonuclease YbeY</fullName>
        <ecNumber evidence="9">3.1.-.-</ecNumber>
    </recommendedName>
</protein>
<sequence length="133" mass="15094">MHYLNKLVKTPIDRAIVSDLLQKSGLSEISVTLCGKQTIRSLNQKFRRQNKATDVLSFDCGDIIICPAAAAANAKKYRNTLANELLYLLIHGICHLQGHDHGAPRETARMQKAEQRYLAYLRKKYKILIMGRI</sequence>
<keyword evidence="2 9" id="KW-0690">Ribosome biogenesis</keyword>
<dbReference type="Pfam" id="PF02130">
    <property type="entry name" value="YbeY"/>
    <property type="match status" value="1"/>
</dbReference>
<proteinExistence type="inferred from homology"/>
<gene>
    <name evidence="9 10" type="primary">ybeY</name>
    <name evidence="10" type="ORF">NO1_1074</name>
</gene>
<name>A0A388TBJ3_TERA1</name>
<comment type="subcellular location">
    <subcellularLocation>
        <location evidence="9">Cytoplasm</location>
    </subcellularLocation>
</comment>
<dbReference type="InterPro" id="IPR020549">
    <property type="entry name" value="YbeY_CS"/>
</dbReference>
<organism evidence="10 11">
    <name type="scientific">Termititenax aidoneus</name>
    <dbReference type="NCBI Taxonomy" id="2218524"/>
    <lineage>
        <taxon>Bacteria</taxon>
        <taxon>Bacillati</taxon>
        <taxon>Candidatus Margulisiibacteriota</taxon>
        <taxon>Candidatus Termititenacia</taxon>
        <taxon>Candidatus Termititenacales</taxon>
        <taxon>Candidatus Termititenacaceae</taxon>
        <taxon>Candidatus Termititenax</taxon>
    </lineage>
</organism>
<dbReference type="GO" id="GO:0004222">
    <property type="term" value="F:metalloendopeptidase activity"/>
    <property type="evidence" value="ECO:0007669"/>
    <property type="project" value="InterPro"/>
</dbReference>
<keyword evidence="6 9" id="KW-0255">Endonuclease</keyword>
<keyword evidence="7 9" id="KW-0378">Hydrolase</keyword>
<feature type="binding site" evidence="9">
    <location>
        <position position="95"/>
    </location>
    <ligand>
        <name>Zn(2+)</name>
        <dbReference type="ChEBI" id="CHEBI:29105"/>
        <note>catalytic</note>
    </ligand>
</feature>
<dbReference type="Proteomes" id="UP000269352">
    <property type="component" value="Unassembled WGS sequence"/>
</dbReference>
<comment type="similarity">
    <text evidence="1 9">Belongs to the endoribonuclease YbeY family.</text>
</comment>
<evidence type="ECO:0000256" key="1">
    <source>
        <dbReference type="ARBA" id="ARBA00010875"/>
    </source>
</evidence>
<keyword evidence="8 9" id="KW-0862">Zinc</keyword>
<dbReference type="HAMAP" id="MF_00009">
    <property type="entry name" value="Endoribonucl_YbeY"/>
    <property type="match status" value="1"/>
</dbReference>
<evidence type="ECO:0000256" key="3">
    <source>
        <dbReference type="ARBA" id="ARBA00022552"/>
    </source>
</evidence>
<dbReference type="InterPro" id="IPR023091">
    <property type="entry name" value="MetalPrtase_cat_dom_sf_prd"/>
</dbReference>
<evidence type="ECO:0000256" key="8">
    <source>
        <dbReference type="ARBA" id="ARBA00022833"/>
    </source>
</evidence>
<evidence type="ECO:0000256" key="7">
    <source>
        <dbReference type="ARBA" id="ARBA00022801"/>
    </source>
</evidence>
<dbReference type="InterPro" id="IPR002036">
    <property type="entry name" value="YbeY"/>
</dbReference>
<evidence type="ECO:0000313" key="11">
    <source>
        <dbReference type="Proteomes" id="UP000269352"/>
    </source>
</evidence>
<comment type="cofactor">
    <cofactor evidence="9">
        <name>Zn(2+)</name>
        <dbReference type="ChEBI" id="CHEBI:29105"/>
    </cofactor>
    <text evidence="9">Binds 1 zinc ion.</text>
</comment>
<comment type="function">
    <text evidence="9">Single strand-specific metallo-endoribonuclease involved in late-stage 70S ribosome quality control and in maturation of the 3' terminus of the 16S rRNA.</text>
</comment>
<evidence type="ECO:0000256" key="4">
    <source>
        <dbReference type="ARBA" id="ARBA00022722"/>
    </source>
</evidence>
<keyword evidence="4 9" id="KW-0540">Nuclease</keyword>
<dbReference type="GO" id="GO:0006364">
    <property type="term" value="P:rRNA processing"/>
    <property type="evidence" value="ECO:0007669"/>
    <property type="project" value="UniProtKB-UniRule"/>
</dbReference>
<reference evidence="10 11" key="1">
    <citation type="journal article" date="2019" name="ISME J.">
        <title>Genome analyses of uncultured TG2/ZB3 bacteria in 'Margulisbacteria' specifically attached to ectosymbiotic spirochetes of protists in the termite gut.</title>
        <authorList>
            <person name="Utami Y.D."/>
            <person name="Kuwahara H."/>
            <person name="Igai K."/>
            <person name="Murakami T."/>
            <person name="Sugaya K."/>
            <person name="Morikawa T."/>
            <person name="Nagura Y."/>
            <person name="Yuki M."/>
            <person name="Deevong P."/>
            <person name="Inoue T."/>
            <person name="Kihara K."/>
            <person name="Lo N."/>
            <person name="Yamada A."/>
            <person name="Ohkuma M."/>
            <person name="Hongoh Y."/>
        </authorList>
    </citation>
    <scope>NUCLEOTIDE SEQUENCE [LARGE SCALE GENOMIC DNA]</scope>
    <source>
        <strain evidence="10">NkOx7-01</strain>
    </source>
</reference>
<keyword evidence="11" id="KW-1185">Reference proteome</keyword>
<dbReference type="PANTHER" id="PTHR46986:SF1">
    <property type="entry name" value="ENDORIBONUCLEASE YBEY, CHLOROPLASTIC"/>
    <property type="match status" value="1"/>
</dbReference>
<evidence type="ECO:0000256" key="5">
    <source>
        <dbReference type="ARBA" id="ARBA00022723"/>
    </source>
</evidence>
<keyword evidence="3 9" id="KW-0698">rRNA processing</keyword>
<dbReference type="AlphaFoldDB" id="A0A388TBJ3"/>
<keyword evidence="9" id="KW-0963">Cytoplasm</keyword>
<evidence type="ECO:0000256" key="9">
    <source>
        <dbReference type="HAMAP-Rule" id="MF_00009"/>
    </source>
</evidence>